<proteinExistence type="predicted"/>
<protein>
    <submittedName>
        <fullName evidence="1">Uncharacterized protein</fullName>
    </submittedName>
</protein>
<reference evidence="1" key="1">
    <citation type="submission" date="2022-08" db="UniProtKB">
        <authorList>
            <consortium name="EnsemblMetazoa"/>
        </authorList>
    </citation>
    <scope>IDENTIFICATION</scope>
    <source>
        <strain evidence="1">EBRO</strain>
    </source>
</reference>
<organism evidence="1">
    <name type="scientific">Anopheles atroparvus</name>
    <name type="common">European mosquito</name>
    <dbReference type="NCBI Taxonomy" id="41427"/>
    <lineage>
        <taxon>Eukaryota</taxon>
        <taxon>Metazoa</taxon>
        <taxon>Ecdysozoa</taxon>
        <taxon>Arthropoda</taxon>
        <taxon>Hexapoda</taxon>
        <taxon>Insecta</taxon>
        <taxon>Pterygota</taxon>
        <taxon>Neoptera</taxon>
        <taxon>Endopterygota</taxon>
        <taxon>Diptera</taxon>
        <taxon>Nematocera</taxon>
        <taxon>Culicoidea</taxon>
        <taxon>Culicidae</taxon>
        <taxon>Anophelinae</taxon>
        <taxon>Anopheles</taxon>
    </lineage>
</organism>
<accession>A0A182J450</accession>
<sequence length="264" mass="29299">MHNALDMVMSIFWKTRERAASTAFTAHTGSRVSPTRNVTSHSSGIEARNFMSSARPDLFSNVERSGSASAMPESGNTSGIATIDIVDGVRKMFKTTRMCNTPNSLSVGSFRLARCQTPWTIISPRLRSGKNNELVMDDSVDSVATRQPSPFRSPCRCDGSSQQLARVVVLEQPPLRFDGRIAVLHDQLVLRLVNRQTAVGRAVPEQVRVGREVPVLVAARPVTRVEYDVVTCVVQTRFIPPDLSRFAQHPRKIFHNNDKNNNNN</sequence>
<evidence type="ECO:0000313" key="1">
    <source>
        <dbReference type="EnsemblMetazoa" id="AATE010979-PA.1"/>
    </source>
</evidence>
<dbReference type="AlphaFoldDB" id="A0A182J450"/>
<name>A0A182J450_ANOAO</name>
<dbReference type="VEuPathDB" id="VectorBase:AATE010979"/>
<dbReference type="EnsemblMetazoa" id="AATE010979-RA">
    <property type="protein sequence ID" value="AATE010979-PA.1"/>
    <property type="gene ID" value="AATE010979"/>
</dbReference>